<dbReference type="PANTHER" id="PTHR33777">
    <property type="entry name" value="UPF0045 PROTEIN ECM15"/>
    <property type="match status" value="1"/>
</dbReference>
<dbReference type="Pfam" id="PF01910">
    <property type="entry name" value="Thiamine_BP"/>
    <property type="match status" value="1"/>
</dbReference>
<sequence>MKVIVDFCIIPLGGEISLTPYIAACQKILAGAGLRHQLHAYGTNIEGEWDTIMTAVKHCHMRVHEMGAPRISTQLKIGSRCDREQSMIDKVEHVQDFLAQSKTEY</sequence>
<keyword evidence="4" id="KW-1185">Reference proteome</keyword>
<dbReference type="RefSeq" id="WP_344932213.1">
    <property type="nucleotide sequence ID" value="NZ_BAABDM010000001.1"/>
</dbReference>
<dbReference type="InterPro" id="IPR029756">
    <property type="entry name" value="MTH1187/YkoF-like"/>
</dbReference>
<protein>
    <submittedName>
        <fullName evidence="3">MTH1187 family thiamine-binding protein</fullName>
    </submittedName>
</protein>
<dbReference type="PANTHER" id="PTHR33777:SF1">
    <property type="entry name" value="UPF0045 PROTEIN ECM15"/>
    <property type="match status" value="1"/>
</dbReference>
<dbReference type="InterPro" id="IPR051614">
    <property type="entry name" value="UPF0045_domain"/>
</dbReference>
<evidence type="ECO:0000256" key="1">
    <source>
        <dbReference type="ARBA" id="ARBA00010272"/>
    </source>
</evidence>
<comment type="caution">
    <text evidence="3">The sequence shown here is derived from an EMBL/GenBank/DDBJ whole genome shotgun (WGS) entry which is preliminary data.</text>
</comment>
<proteinExistence type="inferred from homology"/>
<evidence type="ECO:0000313" key="4">
    <source>
        <dbReference type="Proteomes" id="UP001500392"/>
    </source>
</evidence>
<name>A0ABP7WBC5_9GAMM</name>
<reference evidence="4" key="1">
    <citation type="journal article" date="2019" name="Int. J. Syst. Evol. Microbiol.">
        <title>The Global Catalogue of Microorganisms (GCM) 10K type strain sequencing project: providing services to taxonomists for standard genome sequencing and annotation.</title>
        <authorList>
            <consortium name="The Broad Institute Genomics Platform"/>
            <consortium name="The Broad Institute Genome Sequencing Center for Infectious Disease"/>
            <person name="Wu L."/>
            <person name="Ma J."/>
        </authorList>
    </citation>
    <scope>NUCLEOTIDE SEQUENCE [LARGE SCALE GENOMIC DNA]</scope>
    <source>
        <strain evidence="4">JCM 17304</strain>
    </source>
</reference>
<comment type="similarity">
    <text evidence="1">Belongs to the UPF0045 family.</text>
</comment>
<dbReference type="EMBL" id="BAABDM010000001">
    <property type="protein sequence ID" value="GAA4085317.1"/>
    <property type="molecule type" value="Genomic_DNA"/>
</dbReference>
<dbReference type="SUPFAM" id="SSF89957">
    <property type="entry name" value="MTH1187/YkoF-like"/>
    <property type="match status" value="1"/>
</dbReference>
<organism evidence="3 4">
    <name type="scientific">Zhongshania borealis</name>
    <dbReference type="NCBI Taxonomy" id="889488"/>
    <lineage>
        <taxon>Bacteria</taxon>
        <taxon>Pseudomonadati</taxon>
        <taxon>Pseudomonadota</taxon>
        <taxon>Gammaproteobacteria</taxon>
        <taxon>Cellvibrionales</taxon>
        <taxon>Spongiibacteraceae</taxon>
        <taxon>Zhongshania</taxon>
    </lineage>
</organism>
<evidence type="ECO:0000313" key="3">
    <source>
        <dbReference type="EMBL" id="GAA4085317.1"/>
    </source>
</evidence>
<dbReference type="InterPro" id="IPR002767">
    <property type="entry name" value="Thiamine_BP"/>
</dbReference>
<feature type="domain" description="Thiamine-binding protein" evidence="2">
    <location>
        <begin position="5"/>
        <end position="95"/>
    </location>
</feature>
<evidence type="ECO:0000259" key="2">
    <source>
        <dbReference type="Pfam" id="PF01910"/>
    </source>
</evidence>
<accession>A0ABP7WBC5</accession>
<dbReference type="Proteomes" id="UP001500392">
    <property type="component" value="Unassembled WGS sequence"/>
</dbReference>
<dbReference type="NCBIfam" id="TIGR00106">
    <property type="entry name" value="MTH1187 family thiamine-binding protein"/>
    <property type="match status" value="1"/>
</dbReference>
<dbReference type="Gene3D" id="3.30.70.930">
    <property type="match status" value="1"/>
</dbReference>
<gene>
    <name evidence="3" type="ORF">GCM10022414_05140</name>
</gene>